<evidence type="ECO:0000313" key="2">
    <source>
        <dbReference type="Proteomes" id="UP000501443"/>
    </source>
</evidence>
<evidence type="ECO:0000313" key="1">
    <source>
        <dbReference type="EMBL" id="QJY38975.1"/>
    </source>
</evidence>
<dbReference type="AlphaFoldDB" id="A0AAE7AZX6"/>
<gene>
    <name evidence="1" type="ORF">HOO69_20740</name>
</gene>
<organism evidence="1 2">
    <name type="scientific">Vibrio europaeus</name>
    <dbReference type="NCBI Taxonomy" id="300876"/>
    <lineage>
        <taxon>Bacteria</taxon>
        <taxon>Pseudomonadati</taxon>
        <taxon>Pseudomonadota</taxon>
        <taxon>Gammaproteobacteria</taxon>
        <taxon>Vibrionales</taxon>
        <taxon>Vibrionaceae</taxon>
        <taxon>Vibrio</taxon>
        <taxon>Vibrio oreintalis group</taxon>
    </lineage>
</organism>
<sequence length="102" mass="11678">MKNIQIIDDAINATYDIFSATDEEFSVLFPANTNIAFIEDIDSDNLVVKQTLKNLWSRRVRKCDAQGIHGTIFYGLEDKKDYYPTLIDEEACNPDGSKLRQE</sequence>
<dbReference type="RefSeq" id="WP_171803035.1">
    <property type="nucleotide sequence ID" value="NZ_CP053543.1"/>
</dbReference>
<accession>A0AAE7AZX6</accession>
<dbReference type="EMBL" id="CP053543">
    <property type="protein sequence ID" value="QJY38975.1"/>
    <property type="molecule type" value="Genomic_DNA"/>
</dbReference>
<protein>
    <submittedName>
        <fullName evidence="1">Uncharacterized protein</fullName>
    </submittedName>
</protein>
<name>A0AAE7AZX6_9VIBR</name>
<dbReference type="Proteomes" id="UP000501443">
    <property type="component" value="Chromosome 2"/>
</dbReference>
<reference evidence="1 2" key="1">
    <citation type="submission" date="2020-05" db="EMBL/GenBank/DDBJ databases">
        <title>First description outside Europe of the emergent pathogen for shellfish aquaculture Vibrio europaeus.</title>
        <authorList>
            <person name="Dubert J."/>
            <person name="Rojas R."/>
        </authorList>
    </citation>
    <scope>NUCLEOTIDE SEQUENCE [LARGE SCALE GENOMIC DNA]</scope>
    <source>
        <strain evidence="1 2">NPI-1</strain>
    </source>
</reference>
<proteinExistence type="predicted"/>